<organism evidence="2">
    <name type="scientific">Phytophthora nicotianae</name>
    <name type="common">Potato buckeye rot agent</name>
    <name type="synonym">Phytophthora parasitica</name>
    <dbReference type="NCBI Taxonomy" id="4792"/>
    <lineage>
        <taxon>Eukaryota</taxon>
        <taxon>Sar</taxon>
        <taxon>Stramenopiles</taxon>
        <taxon>Oomycota</taxon>
        <taxon>Peronosporomycetes</taxon>
        <taxon>Peronosporales</taxon>
        <taxon>Peronosporaceae</taxon>
        <taxon>Phytophthora</taxon>
    </lineage>
</organism>
<feature type="region of interest" description="Disordered" evidence="1">
    <location>
        <begin position="1"/>
        <end position="21"/>
    </location>
</feature>
<dbReference type="EMBL" id="KI696680">
    <property type="protein sequence ID" value="ETM30984.1"/>
    <property type="molecule type" value="Genomic_DNA"/>
</dbReference>
<sequence>MERVGCGGGAPESCRSAHGRAALTRHRSVALKWLISRAHIDHSARVACGSSTRSGAWAPELISRSNLERARHRSSPATSPRGVKRPVRHVGAESALRVDRYKFTSMWGIKH</sequence>
<proteinExistence type="predicted"/>
<evidence type="ECO:0000256" key="1">
    <source>
        <dbReference type="SAM" id="MobiDB-lite"/>
    </source>
</evidence>
<reference evidence="2" key="1">
    <citation type="submission" date="2013-11" db="EMBL/GenBank/DDBJ databases">
        <title>The Genome Sequence of Phytophthora parasitica IAC_01/95.</title>
        <authorList>
            <consortium name="The Broad Institute Genomics Platform"/>
            <person name="Russ C."/>
            <person name="Tyler B."/>
            <person name="Panabieres F."/>
            <person name="Shan W."/>
            <person name="Tripathy S."/>
            <person name="Grunwald N."/>
            <person name="Machado M."/>
            <person name="Johnson C.S."/>
            <person name="Arredondo F."/>
            <person name="Hong C."/>
            <person name="Coffey M."/>
            <person name="Young S.K."/>
            <person name="Zeng Q."/>
            <person name="Gargeya S."/>
            <person name="Fitzgerald M."/>
            <person name="Abouelleil A."/>
            <person name="Alvarado L."/>
            <person name="Chapman S.B."/>
            <person name="Gainer-Dewar J."/>
            <person name="Goldberg J."/>
            <person name="Griggs A."/>
            <person name="Gujja S."/>
            <person name="Hansen M."/>
            <person name="Howarth C."/>
            <person name="Imamovic A."/>
            <person name="Ireland A."/>
            <person name="Larimer J."/>
            <person name="McCowan C."/>
            <person name="Murphy C."/>
            <person name="Pearson M."/>
            <person name="Poon T.W."/>
            <person name="Priest M."/>
            <person name="Roberts A."/>
            <person name="Saif S."/>
            <person name="Shea T."/>
            <person name="Sykes S."/>
            <person name="Wortman J."/>
            <person name="Nusbaum C."/>
            <person name="Birren B."/>
        </authorList>
    </citation>
    <scope>NUCLEOTIDE SEQUENCE [LARGE SCALE GENOMIC DNA]</scope>
    <source>
        <strain evidence="2">IAC_01/95</strain>
    </source>
</reference>
<dbReference type="Proteomes" id="UP000054532">
    <property type="component" value="Unassembled WGS sequence"/>
</dbReference>
<name>W2M635_PHYNI</name>
<gene>
    <name evidence="2" type="ORF">L914_21364</name>
</gene>
<dbReference type="AlphaFoldDB" id="W2M635"/>
<feature type="compositionally biased region" description="Gly residues" evidence="1">
    <location>
        <begin position="1"/>
        <end position="10"/>
    </location>
</feature>
<evidence type="ECO:0000313" key="2">
    <source>
        <dbReference type="EMBL" id="ETM30984.1"/>
    </source>
</evidence>
<protein>
    <submittedName>
        <fullName evidence="2">Uncharacterized protein</fullName>
    </submittedName>
</protein>
<feature type="region of interest" description="Disordered" evidence="1">
    <location>
        <begin position="67"/>
        <end position="88"/>
    </location>
</feature>
<accession>W2M635</accession>